<feature type="transmembrane region" description="Helical" evidence="2">
    <location>
        <begin position="958"/>
        <end position="979"/>
    </location>
</feature>
<dbReference type="PANTHER" id="PTHR35340">
    <property type="entry name" value="PQQ ENZYME REPEAT PROTEIN-RELATED"/>
    <property type="match status" value="1"/>
</dbReference>
<comment type="caution">
    <text evidence="3">The sequence shown here is derived from an EMBL/GenBank/DDBJ whole genome shotgun (WGS) entry which is preliminary data.</text>
</comment>
<keyword evidence="2" id="KW-1133">Transmembrane helix</keyword>
<dbReference type="EMBL" id="LJZO01000049">
    <property type="protein sequence ID" value="ROV90547.1"/>
    <property type="molecule type" value="Genomic_DNA"/>
</dbReference>
<sequence>MEPLMFTEIPFWSEGHGGISYWTNAVLTCELNTAQGKESAMVVEYGSGETFYCRSELRRTFFSELMGVITRVLQAEGQPPWLGSWSGFWTLSEKTVRDKDDYVELFTFGPFRLELRVDGLQGPVNIGTADVTNILSHVYDVLLFEDPGSPFKYIPIGGELLYRELLDPIEPTCQGLPPRRKLHWTCDQDKIIPWRLSRNLDYNNILYELETKAQVRPRDPRYGLDFICNPDRSAELGREEDELATATYLAAASGARNATPSQHVQDPRYRLDFVCNPDRSRELERQEEELATTMYLADAVATAARNGTPPRHIRDPRYQPDFNCNPTNEHTGTSDPGEISQTVERDIAIQAGCEDYYHQQQEIDQAFSHSTCNEEDNVSYPTTSYGYAYERHGHDPDGVWSVIKCPGIQQNRDEFGTPGQRETTPAGYAVSELSQSYEDSPDADAVSVLDLDDYRGTSQGYFGPPPPPPPYPVYDTPEFDWFISDLGIRAADAYLMQLRDQYENDTGGVYGQSTGAAAINNAADSPPARYTYDLPRRPVPNRSGQQPGPLSRAGPARPDGYQESLGPGLSSREEAPGHQVAEMPRHEEPVPARGEFISTDSEAYNQGKLGHRPHLNFRSSGEYAPVLQVNQWNESAISGTGSHIFLRHDGNESSPLSSPLVLDAGDLTAVYLNRSFKNVFGTRVQEDRGRRYLTFWEGDKGGGIGDGYGLVFDDTYRLVHNVSARNIAVHSDLHEFALTGHGTALVTGVDRVMADSSRWEPWPGADEFGVLDGLFQEIDLDTNEVLFSWRALDHIDPMDSYENLAKDWDVFHINSVQKTQAGNYLVSIRHLHSIILVDGKTGSILWTMGGKRNDFHHARFVPGTNETEMTLFDNHVKATTHGTCPSFTEHAPSGEVVMDVQFSPWHSGAVPDALDNYRAYKMDWVATPWWGPASEESEGVDWISPAAAKTTGMSASTWAWLVGGFIGLVLAVAAGLLVWRRQRDYNRLEGDDDLDSDVGSDGSSVFGMDAYMVDIPEAYEDYNSGPRLGI</sequence>
<accession>A0A423VHQ2</accession>
<dbReference type="Proteomes" id="UP000284375">
    <property type="component" value="Unassembled WGS sequence"/>
</dbReference>
<dbReference type="Pfam" id="PF14269">
    <property type="entry name" value="Arylsulfotran_2"/>
    <property type="match status" value="1"/>
</dbReference>
<gene>
    <name evidence="3" type="ORF">VSDG_07406</name>
</gene>
<dbReference type="InterPro" id="IPR053143">
    <property type="entry name" value="Arylsulfate_ST"/>
</dbReference>
<proteinExistence type="predicted"/>
<evidence type="ECO:0000313" key="3">
    <source>
        <dbReference type="EMBL" id="ROV90547.1"/>
    </source>
</evidence>
<keyword evidence="2" id="KW-0812">Transmembrane</keyword>
<dbReference type="PANTHER" id="PTHR35340:SF5">
    <property type="entry name" value="ASST-DOMAIN-CONTAINING PROTEIN"/>
    <property type="match status" value="1"/>
</dbReference>
<dbReference type="STRING" id="252740.A0A423VHQ2"/>
<evidence type="ECO:0000256" key="2">
    <source>
        <dbReference type="SAM" id="Phobius"/>
    </source>
</evidence>
<protein>
    <submittedName>
        <fullName evidence="3">Uncharacterized protein</fullName>
    </submittedName>
</protein>
<reference evidence="3 4" key="1">
    <citation type="submission" date="2015-09" db="EMBL/GenBank/DDBJ databases">
        <title>Host preference determinants of Valsa canker pathogens revealed by comparative genomics.</title>
        <authorList>
            <person name="Yin Z."/>
            <person name="Huang L."/>
        </authorList>
    </citation>
    <scope>NUCLEOTIDE SEQUENCE [LARGE SCALE GENOMIC DNA]</scope>
    <source>
        <strain evidence="3 4">YSFL</strain>
    </source>
</reference>
<keyword evidence="4" id="KW-1185">Reference proteome</keyword>
<evidence type="ECO:0000256" key="1">
    <source>
        <dbReference type="SAM" id="MobiDB-lite"/>
    </source>
</evidence>
<dbReference type="OrthoDB" id="5427350at2759"/>
<dbReference type="AlphaFoldDB" id="A0A423VHQ2"/>
<organism evidence="3 4">
    <name type="scientific">Cytospora chrysosperma</name>
    <name type="common">Cytospora canker fungus</name>
    <name type="synonym">Sphaeria chrysosperma</name>
    <dbReference type="NCBI Taxonomy" id="252740"/>
    <lineage>
        <taxon>Eukaryota</taxon>
        <taxon>Fungi</taxon>
        <taxon>Dikarya</taxon>
        <taxon>Ascomycota</taxon>
        <taxon>Pezizomycotina</taxon>
        <taxon>Sordariomycetes</taxon>
        <taxon>Sordariomycetidae</taxon>
        <taxon>Diaporthales</taxon>
        <taxon>Cytosporaceae</taxon>
        <taxon>Cytospora</taxon>
    </lineage>
</organism>
<dbReference type="InterPro" id="IPR039535">
    <property type="entry name" value="ASST-like"/>
</dbReference>
<feature type="region of interest" description="Disordered" evidence="1">
    <location>
        <begin position="520"/>
        <end position="591"/>
    </location>
</feature>
<name>A0A423VHQ2_CYTCH</name>
<keyword evidence="2" id="KW-0472">Membrane</keyword>
<evidence type="ECO:0000313" key="4">
    <source>
        <dbReference type="Proteomes" id="UP000284375"/>
    </source>
</evidence>